<keyword evidence="2" id="KW-1185">Reference proteome</keyword>
<protein>
    <submittedName>
        <fullName evidence="1">Uncharacterized protein</fullName>
    </submittedName>
</protein>
<accession>A0A444UFA5</accession>
<dbReference type="EMBL" id="SCEB01214680">
    <property type="protein sequence ID" value="RXM33855.1"/>
    <property type="molecule type" value="Genomic_DNA"/>
</dbReference>
<proteinExistence type="predicted"/>
<evidence type="ECO:0000313" key="1">
    <source>
        <dbReference type="EMBL" id="RXM33855.1"/>
    </source>
</evidence>
<dbReference type="AlphaFoldDB" id="A0A444UFA5"/>
<evidence type="ECO:0000313" key="2">
    <source>
        <dbReference type="Proteomes" id="UP000289886"/>
    </source>
</evidence>
<gene>
    <name evidence="1" type="ORF">EOD39_5165</name>
</gene>
<name>A0A444UFA5_ACIRT</name>
<dbReference type="InterPro" id="IPR012337">
    <property type="entry name" value="RNaseH-like_sf"/>
</dbReference>
<dbReference type="Proteomes" id="UP000289886">
    <property type="component" value="Unassembled WGS sequence"/>
</dbReference>
<reference evidence="1 2" key="1">
    <citation type="submission" date="2019-01" db="EMBL/GenBank/DDBJ databases">
        <title>Draft Genome and Complete Hox-Cluster Characterization of the Sterlet Sturgeon (Acipenser ruthenus).</title>
        <authorList>
            <person name="Wei Q."/>
        </authorList>
    </citation>
    <scope>NUCLEOTIDE SEQUENCE [LARGE SCALE GENOMIC DNA]</scope>
    <source>
        <strain evidence="1">WHYD16114868_AA</strain>
        <tissue evidence="1">Blood</tissue>
    </source>
</reference>
<comment type="caution">
    <text evidence="1">The sequence shown here is derived from an EMBL/GenBank/DDBJ whole genome shotgun (WGS) entry which is preliminary data.</text>
</comment>
<organism evidence="1 2">
    <name type="scientific">Acipenser ruthenus</name>
    <name type="common">Sterlet sturgeon</name>
    <dbReference type="NCBI Taxonomy" id="7906"/>
    <lineage>
        <taxon>Eukaryota</taxon>
        <taxon>Metazoa</taxon>
        <taxon>Chordata</taxon>
        <taxon>Craniata</taxon>
        <taxon>Vertebrata</taxon>
        <taxon>Euteleostomi</taxon>
        <taxon>Actinopterygii</taxon>
        <taxon>Chondrostei</taxon>
        <taxon>Acipenseriformes</taxon>
        <taxon>Acipenseridae</taxon>
        <taxon>Acipenser</taxon>
    </lineage>
</organism>
<dbReference type="SUPFAM" id="SSF53098">
    <property type="entry name" value="Ribonuclease H-like"/>
    <property type="match status" value="1"/>
</dbReference>
<sequence>MRPFIGITSHFIVDYTLKIVRTYEEAIEVYNMADKVSGIVTDNAANMVKAFTIFPPLDVQDGDEDQDEAVDIEVVIVNDKLDYFPPERSSCFARTLQLAL</sequence>